<evidence type="ECO:0000259" key="2">
    <source>
        <dbReference type="SMART" id="SM00858"/>
    </source>
</evidence>
<dbReference type="Proteomes" id="UP000010880">
    <property type="component" value="Chromosome"/>
</dbReference>
<dbReference type="InterPro" id="IPR052172">
    <property type="entry name" value="UxaA_altronate/galactarate_dh"/>
</dbReference>
<proteinExistence type="predicted"/>
<dbReference type="eggNOG" id="COG2721">
    <property type="taxonomic scope" value="Bacteria"/>
</dbReference>
<gene>
    <name evidence="3" type="ordered locus">Halha_1185</name>
</gene>
<dbReference type="PANTHER" id="PTHR30536:SF5">
    <property type="entry name" value="ALTRONATE DEHYDRATASE"/>
    <property type="match status" value="1"/>
</dbReference>
<dbReference type="KEGG" id="hhl:Halha_1185"/>
<dbReference type="HOGENOM" id="CLU_084161_3_0_9"/>
<keyword evidence="4" id="KW-1185">Reference proteome</keyword>
<feature type="domain" description="SAF" evidence="2">
    <location>
        <begin position="12"/>
        <end position="87"/>
    </location>
</feature>
<keyword evidence="1" id="KW-0456">Lyase</keyword>
<organism evidence="3 4">
    <name type="scientific">Halobacteroides halobius (strain ATCC 35273 / DSM 5150 / MD-1)</name>
    <dbReference type="NCBI Taxonomy" id="748449"/>
    <lineage>
        <taxon>Bacteria</taxon>
        <taxon>Bacillati</taxon>
        <taxon>Bacillota</taxon>
        <taxon>Clostridia</taxon>
        <taxon>Halanaerobiales</taxon>
        <taxon>Halobacteroidaceae</taxon>
        <taxon>Halobacteroides</taxon>
    </lineage>
</organism>
<dbReference type="SMART" id="SM00858">
    <property type="entry name" value="SAF"/>
    <property type="match status" value="1"/>
</dbReference>
<dbReference type="EMBL" id="CP003359">
    <property type="protein sequence ID" value="AGB41133.1"/>
    <property type="molecule type" value="Genomic_DNA"/>
</dbReference>
<dbReference type="InterPro" id="IPR013974">
    <property type="entry name" value="SAF"/>
</dbReference>
<dbReference type="OrthoDB" id="9804574at2"/>
<dbReference type="AlphaFoldDB" id="L0KAK7"/>
<dbReference type="InterPro" id="IPR044144">
    <property type="entry name" value="SAF_UxaA/GarD"/>
</dbReference>
<sequence>MSKQGLVMSKEDNVATVVEEVSTGEKVTIRMGGETKEIKVTEAIPFGHKFCLAEIKKGEDVIKYGESLGAANQDINVGDYVHVHNLDSKRGRGDMID</sequence>
<dbReference type="GO" id="GO:0019698">
    <property type="term" value="P:D-galacturonate catabolic process"/>
    <property type="evidence" value="ECO:0007669"/>
    <property type="project" value="TreeGrafter"/>
</dbReference>
<evidence type="ECO:0000313" key="4">
    <source>
        <dbReference type="Proteomes" id="UP000010880"/>
    </source>
</evidence>
<dbReference type="STRING" id="748449.Halha_1185"/>
<name>L0KAK7_HALHC</name>
<evidence type="ECO:0000256" key="1">
    <source>
        <dbReference type="ARBA" id="ARBA00023239"/>
    </source>
</evidence>
<dbReference type="Gene3D" id="2.30.130.110">
    <property type="match status" value="1"/>
</dbReference>
<accession>L0KAK7</accession>
<dbReference type="PANTHER" id="PTHR30536">
    <property type="entry name" value="ALTRONATE/GALACTARATE DEHYDRATASE"/>
    <property type="match status" value="1"/>
</dbReference>
<protein>
    <submittedName>
        <fullName evidence="3">Altronate dehydratase</fullName>
    </submittedName>
</protein>
<reference evidence="4" key="1">
    <citation type="submission" date="2012-02" db="EMBL/GenBank/DDBJ databases">
        <title>The complete genome of Halobacteroides halobius DSM 5150.</title>
        <authorList>
            <person name="Lucas S."/>
            <person name="Copeland A."/>
            <person name="Lapidus A."/>
            <person name="Glavina del Rio T."/>
            <person name="Dalin E."/>
            <person name="Tice H."/>
            <person name="Bruce D."/>
            <person name="Goodwin L."/>
            <person name="Pitluck S."/>
            <person name="Peters L."/>
            <person name="Mikhailova N."/>
            <person name="Gu W."/>
            <person name="Kyrpides N."/>
            <person name="Mavromatis K."/>
            <person name="Ivanova N."/>
            <person name="Brettin T."/>
            <person name="Detter J.C."/>
            <person name="Han C."/>
            <person name="Larimer F."/>
            <person name="Land M."/>
            <person name="Hauser L."/>
            <person name="Markowitz V."/>
            <person name="Cheng J.-F."/>
            <person name="Hugenholtz P."/>
            <person name="Woyke T."/>
            <person name="Wu D."/>
            <person name="Tindall B."/>
            <person name="Pomrenke H."/>
            <person name="Brambilla E."/>
            <person name="Klenk H.-P."/>
            <person name="Eisen J.A."/>
        </authorList>
    </citation>
    <scope>NUCLEOTIDE SEQUENCE [LARGE SCALE GENOMIC DNA]</scope>
    <source>
        <strain evidence="4">ATCC 35273 / DSM 5150 / MD-1</strain>
    </source>
</reference>
<dbReference type="FunFam" id="2.30.130.110:FF:000003">
    <property type="entry name" value="D-galactarate dehydratase"/>
    <property type="match status" value="1"/>
</dbReference>
<evidence type="ECO:0000313" key="3">
    <source>
        <dbReference type="EMBL" id="AGB41133.1"/>
    </source>
</evidence>
<dbReference type="CDD" id="cd11613">
    <property type="entry name" value="SAF_AH_GD"/>
    <property type="match status" value="1"/>
</dbReference>
<dbReference type="GO" id="GO:0016829">
    <property type="term" value="F:lyase activity"/>
    <property type="evidence" value="ECO:0007669"/>
    <property type="project" value="UniProtKB-KW"/>
</dbReference>